<dbReference type="GO" id="GO:0070403">
    <property type="term" value="F:NAD+ binding"/>
    <property type="evidence" value="ECO:0007669"/>
    <property type="project" value="InterPro"/>
</dbReference>
<dbReference type="Gene3D" id="1.10.1040.10">
    <property type="entry name" value="N-(1-d-carboxylethyl)-l-norvaline Dehydrogenase, domain 2"/>
    <property type="match status" value="1"/>
</dbReference>
<dbReference type="Pfam" id="PF00725">
    <property type="entry name" value="3HCDH"/>
    <property type="match status" value="1"/>
</dbReference>
<feature type="domain" description="3-hydroxyacyl-CoA dehydrogenase C-terminal" evidence="3">
    <location>
        <begin position="209"/>
        <end position="286"/>
    </location>
</feature>
<dbReference type="GO" id="GO:0050104">
    <property type="term" value="F:L-gulonate 3-dehydrogenase activity"/>
    <property type="evidence" value="ECO:0007669"/>
    <property type="project" value="TreeGrafter"/>
</dbReference>
<dbReference type="Pfam" id="PF02737">
    <property type="entry name" value="3HCDH_N"/>
    <property type="match status" value="1"/>
</dbReference>
<dbReference type="InterPro" id="IPR008927">
    <property type="entry name" value="6-PGluconate_DH-like_C_sf"/>
</dbReference>
<comment type="caution">
    <text evidence="5">The sequence shown here is derived from an EMBL/GenBank/DDBJ whole genome shotgun (WGS) entry which is preliminary data.</text>
</comment>
<dbReference type="SUPFAM" id="SSF51735">
    <property type="entry name" value="NAD(P)-binding Rossmann-fold domains"/>
    <property type="match status" value="1"/>
</dbReference>
<organism evidence="5 6">
    <name type="scientific">Symbiodinium natans</name>
    <dbReference type="NCBI Taxonomy" id="878477"/>
    <lineage>
        <taxon>Eukaryota</taxon>
        <taxon>Sar</taxon>
        <taxon>Alveolata</taxon>
        <taxon>Dinophyceae</taxon>
        <taxon>Suessiales</taxon>
        <taxon>Symbiodiniaceae</taxon>
        <taxon>Symbiodinium</taxon>
    </lineage>
</organism>
<feature type="domain" description="3-hydroxyacyl-CoA dehydrogenase NAD binding" evidence="4">
    <location>
        <begin position="31"/>
        <end position="206"/>
    </location>
</feature>
<dbReference type="InterPro" id="IPR013328">
    <property type="entry name" value="6PGD_dom2"/>
</dbReference>
<dbReference type="AlphaFoldDB" id="A0A812KNU7"/>
<dbReference type="SUPFAM" id="SSF48179">
    <property type="entry name" value="6-phosphogluconate dehydrogenase C-terminal domain-like"/>
    <property type="match status" value="1"/>
</dbReference>
<dbReference type="GO" id="GO:0006631">
    <property type="term" value="P:fatty acid metabolic process"/>
    <property type="evidence" value="ECO:0007669"/>
    <property type="project" value="InterPro"/>
</dbReference>
<evidence type="ECO:0000256" key="2">
    <source>
        <dbReference type="ARBA" id="ARBA00023002"/>
    </source>
</evidence>
<evidence type="ECO:0000313" key="5">
    <source>
        <dbReference type="EMBL" id="CAE7230993.1"/>
    </source>
</evidence>
<dbReference type="PANTHER" id="PTHR48075:SF1">
    <property type="entry name" value="LAMBDA-CRYSTALLIN HOMOLOG"/>
    <property type="match status" value="1"/>
</dbReference>
<protein>
    <submittedName>
        <fullName evidence="5">LcdH protein</fullName>
    </submittedName>
</protein>
<comment type="similarity">
    <text evidence="1">Belongs to the 3-hydroxyacyl-CoA dehydrogenase family.</text>
</comment>
<evidence type="ECO:0000259" key="4">
    <source>
        <dbReference type="Pfam" id="PF02737"/>
    </source>
</evidence>
<reference evidence="5" key="1">
    <citation type="submission" date="2021-02" db="EMBL/GenBank/DDBJ databases">
        <authorList>
            <person name="Dougan E. K."/>
            <person name="Rhodes N."/>
            <person name="Thang M."/>
            <person name="Chan C."/>
        </authorList>
    </citation>
    <scope>NUCLEOTIDE SEQUENCE</scope>
</reference>
<keyword evidence="6" id="KW-1185">Reference proteome</keyword>
<evidence type="ECO:0000259" key="3">
    <source>
        <dbReference type="Pfam" id="PF00725"/>
    </source>
</evidence>
<dbReference type="OrthoDB" id="2021159at2759"/>
<dbReference type="Gene3D" id="3.40.50.720">
    <property type="entry name" value="NAD(P)-binding Rossmann-like Domain"/>
    <property type="match status" value="1"/>
</dbReference>
<dbReference type="Proteomes" id="UP000604046">
    <property type="component" value="Unassembled WGS sequence"/>
</dbReference>
<sequence>MNCGILRALIWESKRGSDDQDAGWLALPAGVGVGTVGASWAAFFASQGLPVSVYDRTPAALEKGLADARAALARLEAAGLLAEDADHAATRLRAADSLEAAVAEADFVQETVYEDYGLKAEVWRSIERHAPPEAVIASSTSGLLISQLAEALKRPERALVAHPFNPPHLINLVELVPGPCTDTGVLESVKQFYKMLGKAPVVLLKEVGGHIANRLQAAVWREAISLVHRGVATVEDVDTALHEGPGVRWALLGQHAIFDLGGGEAAYRGLFEGIGKSCFEQLVWPSMDTWSAVPDEGKEACIAGIEQWYRQAG</sequence>
<name>A0A812KNU7_9DINO</name>
<dbReference type="EMBL" id="CAJNDS010000735">
    <property type="protein sequence ID" value="CAE7230993.1"/>
    <property type="molecule type" value="Genomic_DNA"/>
</dbReference>
<evidence type="ECO:0000256" key="1">
    <source>
        <dbReference type="ARBA" id="ARBA00009463"/>
    </source>
</evidence>
<dbReference type="PANTHER" id="PTHR48075">
    <property type="entry name" value="3-HYDROXYACYL-COA DEHYDROGENASE FAMILY PROTEIN"/>
    <property type="match status" value="1"/>
</dbReference>
<evidence type="ECO:0000313" key="6">
    <source>
        <dbReference type="Proteomes" id="UP000604046"/>
    </source>
</evidence>
<keyword evidence="2" id="KW-0560">Oxidoreductase</keyword>
<proteinExistence type="inferred from homology"/>
<dbReference type="InterPro" id="IPR036291">
    <property type="entry name" value="NAD(P)-bd_dom_sf"/>
</dbReference>
<dbReference type="InterPro" id="IPR006176">
    <property type="entry name" value="3-OHacyl-CoA_DH_NAD-bd"/>
</dbReference>
<accession>A0A812KNU7</accession>
<dbReference type="InterPro" id="IPR006108">
    <property type="entry name" value="3HC_DH_C"/>
</dbReference>
<gene>
    <name evidence="5" type="primary">lcdH</name>
    <name evidence="5" type="ORF">SNAT2548_LOCUS9432</name>
</gene>